<accession>A0AA36JZ12</accession>
<dbReference type="Gene3D" id="3.40.50.1820">
    <property type="entry name" value="alpha/beta hydrolase"/>
    <property type="match status" value="1"/>
</dbReference>
<gene>
    <name evidence="3" type="ordered locus">GALLO_1391</name>
</gene>
<dbReference type="RefSeq" id="WP_012962129.1">
    <property type="nucleotide sequence ID" value="NC_013798.1"/>
</dbReference>
<dbReference type="Proteomes" id="UP000001517">
    <property type="component" value="Chromosome"/>
</dbReference>
<organism evidence="3 4">
    <name type="scientific">Streptococcus gallolyticus (strain UCN34)</name>
    <dbReference type="NCBI Taxonomy" id="637909"/>
    <lineage>
        <taxon>Bacteria</taxon>
        <taxon>Bacillati</taxon>
        <taxon>Bacillota</taxon>
        <taxon>Bacilli</taxon>
        <taxon>Lactobacillales</taxon>
        <taxon>Streptococcaceae</taxon>
        <taxon>Streptococcus</taxon>
    </lineage>
</organism>
<dbReference type="KEGG" id="sga:GALLO_1391"/>
<keyword evidence="1" id="KW-0378">Hydrolase</keyword>
<name>A0AA36JZ12_STRG3</name>
<dbReference type="Pfam" id="PF20434">
    <property type="entry name" value="BD-FAE"/>
    <property type="match status" value="1"/>
</dbReference>
<dbReference type="PANTHER" id="PTHR48081">
    <property type="entry name" value="AB HYDROLASE SUPERFAMILY PROTEIN C4A8.06C"/>
    <property type="match status" value="1"/>
</dbReference>
<dbReference type="GO" id="GO:0016787">
    <property type="term" value="F:hydrolase activity"/>
    <property type="evidence" value="ECO:0007669"/>
    <property type="project" value="UniProtKB-KW"/>
</dbReference>
<evidence type="ECO:0000256" key="1">
    <source>
        <dbReference type="ARBA" id="ARBA00022801"/>
    </source>
</evidence>
<proteinExistence type="predicted"/>
<feature type="domain" description="BD-FAE-like" evidence="2">
    <location>
        <begin position="19"/>
        <end position="238"/>
    </location>
</feature>
<evidence type="ECO:0000313" key="4">
    <source>
        <dbReference type="Proteomes" id="UP000001517"/>
    </source>
</evidence>
<dbReference type="SUPFAM" id="SSF53474">
    <property type="entry name" value="alpha/beta-Hydrolases"/>
    <property type="match status" value="1"/>
</dbReference>
<dbReference type="InterPro" id="IPR050300">
    <property type="entry name" value="GDXG_lipolytic_enzyme"/>
</dbReference>
<dbReference type="EMBL" id="FN597254">
    <property type="protein sequence ID" value="CBI13883.1"/>
    <property type="molecule type" value="Genomic_DNA"/>
</dbReference>
<dbReference type="InterPro" id="IPR029058">
    <property type="entry name" value="AB_hydrolase_fold"/>
</dbReference>
<dbReference type="InterPro" id="IPR049492">
    <property type="entry name" value="BD-FAE-like_dom"/>
</dbReference>
<evidence type="ECO:0000259" key="2">
    <source>
        <dbReference type="Pfam" id="PF20434"/>
    </source>
</evidence>
<evidence type="ECO:0000313" key="3">
    <source>
        <dbReference type="EMBL" id="CBI13883.1"/>
    </source>
</evidence>
<sequence length="275" mass="30726">MVLNVKTVAYAKQSEKQVMDIYFPENQEKKCPAIILVHGGAFTFGDQKMPLIQPIINEALAKGILVASVDYRKSQDAIFPAALADVKAAVRYLKAHSEEYQIDINQMTIWGESAGAYLALMTALTPTVPTLNGDVSENSDQSSQVNGLVSFYAPVEFYTMQSEYRSLDNPTAGEGKFESDFLGVDNIYHDKAACDKSYWKTYLDFLPNDFKLKAVVQVGGEKDIMVPYLQSVHFAEQLAQLPGIDIQFTKITTAKHEDPIFYTQDNIKHILNFLS</sequence>
<protein>
    <submittedName>
        <fullName evidence="3">Esterase-hydrolase</fullName>
    </submittedName>
</protein>
<reference evidence="3 4" key="1">
    <citation type="journal article" date="2010" name="J. Bacteriol.">
        <title>Genome sequence of Streptococcus gallolyticus: insights into its adaptation to the bovine rumen and its ability to cause endocarditis.</title>
        <authorList>
            <person name="Rusniok C."/>
            <person name="Couve E."/>
            <person name="Da Cunha V."/>
            <person name="El Gana R."/>
            <person name="Zidane N."/>
            <person name="Bouchier C."/>
            <person name="Poyart C."/>
            <person name="Leclercq R."/>
            <person name="Trieu-Cuot P."/>
            <person name="Glaser P."/>
        </authorList>
    </citation>
    <scope>NUCLEOTIDE SEQUENCE [LARGE SCALE GENOMIC DNA]</scope>
    <source>
        <strain evidence="3 4">UCN34</strain>
    </source>
</reference>
<dbReference type="PANTHER" id="PTHR48081:SF13">
    <property type="entry name" value="ALPHA_BETA HYDROLASE"/>
    <property type="match status" value="1"/>
</dbReference>
<dbReference type="AlphaFoldDB" id="A0AA36JZ12"/>